<evidence type="ECO:0000313" key="2">
    <source>
        <dbReference type="Proteomes" id="UP000026739"/>
    </source>
</evidence>
<sequence length="62" mass="6519">MAHSLQYQITESVRVVEIEVGKLLDLAAMLKDAGNDVLATAVSNQANKLLEAAVALRIAIAG</sequence>
<accession>A0A059KTE9</accession>
<protein>
    <submittedName>
        <fullName evidence="1">Uncharacterized protein</fullName>
    </submittedName>
</protein>
<reference evidence="1 2" key="1">
    <citation type="submission" date="2013-12" db="EMBL/GenBank/DDBJ databases">
        <authorList>
            <person name="Formusa P.A."/>
            <person name="Habash M."/>
            <person name="Lee H."/>
            <person name="Trevors J.T."/>
        </authorList>
    </citation>
    <scope>NUCLEOTIDE SEQUENCE [LARGE SCALE GENOMIC DNA]</scope>
    <source>
        <strain evidence="1 2">PD30</strain>
    </source>
</reference>
<name>A0A059KTE9_9PSED</name>
<gene>
    <name evidence="1" type="ORF">V466_29160</name>
</gene>
<dbReference type="EMBL" id="AZQQ01000109">
    <property type="protein sequence ID" value="KDD65337.1"/>
    <property type="molecule type" value="Genomic_DNA"/>
</dbReference>
<dbReference type="AlphaFoldDB" id="A0A059KTE9"/>
<proteinExistence type="predicted"/>
<comment type="caution">
    <text evidence="1">The sequence shown here is derived from an EMBL/GenBank/DDBJ whole genome shotgun (WGS) entry which is preliminary data.</text>
</comment>
<dbReference type="eggNOG" id="ENOG5031UDH">
    <property type="taxonomic scope" value="Bacteria"/>
</dbReference>
<dbReference type="RefSeq" id="WP_033061781.1">
    <property type="nucleotide sequence ID" value="NZ_AZQQ01000109.1"/>
</dbReference>
<dbReference type="Proteomes" id="UP000026739">
    <property type="component" value="Unassembled WGS sequence"/>
</dbReference>
<evidence type="ECO:0000313" key="1">
    <source>
        <dbReference type="EMBL" id="KDD65337.1"/>
    </source>
</evidence>
<organism evidence="1 2">
    <name type="scientific">Pseudomonas mandelii PD30</name>
    <dbReference type="NCBI Taxonomy" id="1419583"/>
    <lineage>
        <taxon>Bacteria</taxon>
        <taxon>Pseudomonadati</taxon>
        <taxon>Pseudomonadota</taxon>
        <taxon>Gammaproteobacteria</taxon>
        <taxon>Pseudomonadales</taxon>
        <taxon>Pseudomonadaceae</taxon>
        <taxon>Pseudomonas</taxon>
    </lineage>
</organism>